<proteinExistence type="predicted"/>
<dbReference type="AlphaFoldDB" id="A0A6M3JZA6"/>
<gene>
    <name evidence="2" type="ORF">MM415A01924_0006</name>
    <name evidence="1" type="ORF">MM415B02032_0018</name>
</gene>
<dbReference type="EMBL" id="MT141167">
    <property type="protein sequence ID" value="QJA55585.1"/>
    <property type="molecule type" value="Genomic_DNA"/>
</dbReference>
<evidence type="ECO:0000313" key="2">
    <source>
        <dbReference type="EMBL" id="QJA74808.1"/>
    </source>
</evidence>
<accession>A0A6M3JZA6</accession>
<protein>
    <submittedName>
        <fullName evidence="2">Uncharacterized protein</fullName>
    </submittedName>
</protein>
<evidence type="ECO:0000313" key="1">
    <source>
        <dbReference type="EMBL" id="QJA55585.1"/>
    </source>
</evidence>
<reference evidence="2" key="1">
    <citation type="submission" date="2020-03" db="EMBL/GenBank/DDBJ databases">
        <title>The deep terrestrial virosphere.</title>
        <authorList>
            <person name="Holmfeldt K."/>
            <person name="Nilsson E."/>
            <person name="Simone D."/>
            <person name="Lopez-Fernandez M."/>
            <person name="Wu X."/>
            <person name="de Brujin I."/>
            <person name="Lundin D."/>
            <person name="Andersson A."/>
            <person name="Bertilsson S."/>
            <person name="Dopson M."/>
        </authorList>
    </citation>
    <scope>NUCLEOTIDE SEQUENCE</scope>
    <source>
        <strain evidence="2">MM415A01924</strain>
        <strain evidence="1">MM415B02032</strain>
    </source>
</reference>
<organism evidence="2">
    <name type="scientific">viral metagenome</name>
    <dbReference type="NCBI Taxonomy" id="1070528"/>
    <lineage>
        <taxon>unclassified sequences</taxon>
        <taxon>metagenomes</taxon>
        <taxon>organismal metagenomes</taxon>
    </lineage>
</organism>
<name>A0A6M3JZA6_9ZZZZ</name>
<sequence>MKCILLSMVSYHLNGYLPNGGAECRKEECAWWDKARNRCAVLTIGEQLVGIDWSLHNVECKLPEHERLI</sequence>
<dbReference type="EMBL" id="MT142122">
    <property type="protein sequence ID" value="QJA74808.1"/>
    <property type="molecule type" value="Genomic_DNA"/>
</dbReference>